<keyword evidence="3" id="KW-1185">Reference proteome</keyword>
<protein>
    <submittedName>
        <fullName evidence="2">Sugar-binding protein</fullName>
    </submittedName>
</protein>
<feature type="domain" description="Carbohydrate-binding" evidence="1">
    <location>
        <begin position="76"/>
        <end position="279"/>
    </location>
</feature>
<organism evidence="2 3">
    <name type="scientific">Kordia aestuariivivens</name>
    <dbReference type="NCBI Taxonomy" id="2759037"/>
    <lineage>
        <taxon>Bacteria</taxon>
        <taxon>Pseudomonadati</taxon>
        <taxon>Bacteroidota</taxon>
        <taxon>Flavobacteriia</taxon>
        <taxon>Flavobacteriales</taxon>
        <taxon>Flavobacteriaceae</taxon>
        <taxon>Kordia</taxon>
    </lineage>
</organism>
<dbReference type="SUPFAM" id="SSF49344">
    <property type="entry name" value="CBD9-like"/>
    <property type="match status" value="1"/>
</dbReference>
<sequence length="282" mass="31607">MTNINIHPSKAKAFVVINCLLLILSICIVSCKNDKTAPQKSATAVVSCQGDNTASLTESKEVGFFEALKTKSPIQIDGCGKDAIWSSSTWYGMNYKWMGNQVDSTDYHGRFKVAWDQEHLYILVEIIDDKLNPTLGDGLENFWKGDYVEVFIDEDKSGGDHKFNHQAFAYHVSTEGHAIDQSTLQKPIFLDDHVNVKRSQEGNKHLWEMAIKLFDKDFDENAPNNIPVKIVAQKSIGFSIAYGDNDGNNNRENFMGSKKTHGNNNDGGYINADVFGELLFRE</sequence>
<name>A0ABR7Q480_9FLAO</name>
<evidence type="ECO:0000313" key="3">
    <source>
        <dbReference type="Proteomes" id="UP000619238"/>
    </source>
</evidence>
<evidence type="ECO:0000259" key="1">
    <source>
        <dbReference type="Pfam" id="PF06452"/>
    </source>
</evidence>
<accession>A0ABR7Q480</accession>
<gene>
    <name evidence="2" type="ORF">H2O64_01675</name>
</gene>
<evidence type="ECO:0000313" key="2">
    <source>
        <dbReference type="EMBL" id="MBC8753360.1"/>
    </source>
</evidence>
<dbReference type="EMBL" id="JACGWS010000001">
    <property type="protein sequence ID" value="MBC8753360.1"/>
    <property type="molecule type" value="Genomic_DNA"/>
</dbReference>
<dbReference type="InterPro" id="IPR010502">
    <property type="entry name" value="Carb-bd_dom_fam9"/>
</dbReference>
<dbReference type="RefSeq" id="WP_187560397.1">
    <property type="nucleotide sequence ID" value="NZ_JACGWS010000001.1"/>
</dbReference>
<proteinExistence type="predicted"/>
<dbReference type="Gene3D" id="2.60.40.1190">
    <property type="match status" value="1"/>
</dbReference>
<comment type="caution">
    <text evidence="2">The sequence shown here is derived from an EMBL/GenBank/DDBJ whole genome shotgun (WGS) entry which is preliminary data.</text>
</comment>
<reference evidence="2 3" key="1">
    <citation type="submission" date="2020-07" db="EMBL/GenBank/DDBJ databases">
        <title>Description of Kordia aestuariivivens sp. nov., isolated from a tidal flat.</title>
        <authorList>
            <person name="Park S."/>
            <person name="Yoon J.-H."/>
        </authorList>
    </citation>
    <scope>NUCLEOTIDE SEQUENCE [LARGE SCALE GENOMIC DNA]</scope>
    <source>
        <strain evidence="2 3">YSTF-M3</strain>
    </source>
</reference>
<dbReference type="Pfam" id="PF06452">
    <property type="entry name" value="CBM9_1"/>
    <property type="match status" value="1"/>
</dbReference>
<dbReference type="Proteomes" id="UP000619238">
    <property type="component" value="Unassembled WGS sequence"/>
</dbReference>